<dbReference type="OrthoDB" id="37622at2"/>
<dbReference type="GO" id="GO:0005507">
    <property type="term" value="F:copper ion binding"/>
    <property type="evidence" value="ECO:0007669"/>
    <property type="project" value="TreeGrafter"/>
</dbReference>
<dbReference type="EMBL" id="JPGN01000029">
    <property type="protein sequence ID" value="KFI20064.1"/>
    <property type="molecule type" value="Genomic_DNA"/>
</dbReference>
<evidence type="ECO:0000256" key="1">
    <source>
        <dbReference type="ARBA" id="ARBA00010169"/>
    </source>
</evidence>
<accession>A0A0E2Z3E6</accession>
<dbReference type="AlphaFoldDB" id="A0A0E2Z3E6"/>
<dbReference type="InterPro" id="IPR015867">
    <property type="entry name" value="N-reg_PII/ATP_PRibTrfase_C"/>
</dbReference>
<comment type="similarity">
    <text evidence="1">Belongs to the CutA family.</text>
</comment>
<proteinExistence type="inferred from homology"/>
<dbReference type="PANTHER" id="PTHR23419">
    <property type="entry name" value="DIVALENT CATION TOLERANCE CUTA-RELATED"/>
    <property type="match status" value="1"/>
</dbReference>
<dbReference type="InterPro" id="IPR011322">
    <property type="entry name" value="N-reg_PII-like_a/b"/>
</dbReference>
<dbReference type="HOGENOM" id="CLU_098807_3_0_6"/>
<protein>
    <submittedName>
        <fullName evidence="2">Dihydroorotate dehydrogenase</fullName>
    </submittedName>
</protein>
<dbReference type="PANTHER" id="PTHR23419:SF8">
    <property type="entry name" value="FI09726P"/>
    <property type="match status" value="1"/>
</dbReference>
<comment type="caution">
    <text evidence="2">The sequence shown here is derived from an EMBL/GenBank/DDBJ whole genome shotgun (WGS) entry which is preliminary data.</text>
</comment>
<dbReference type="Gene3D" id="3.30.70.120">
    <property type="match status" value="1"/>
</dbReference>
<evidence type="ECO:0000313" key="3">
    <source>
        <dbReference type="Proteomes" id="UP000028839"/>
    </source>
</evidence>
<dbReference type="Proteomes" id="UP000028839">
    <property type="component" value="Unassembled WGS sequence"/>
</dbReference>
<dbReference type="InterPro" id="IPR004323">
    <property type="entry name" value="Ion_tolerance_CutA"/>
</dbReference>
<dbReference type="Pfam" id="PF03091">
    <property type="entry name" value="CutA1"/>
    <property type="match status" value="1"/>
</dbReference>
<name>A0A0E2Z3E6_9GAMM</name>
<gene>
    <name evidence="2" type="ORF">IB75_05425</name>
</gene>
<organism evidence="2 3">
    <name type="scientific">Nitrosococcus oceani C-27</name>
    <dbReference type="NCBI Taxonomy" id="314279"/>
    <lineage>
        <taxon>Bacteria</taxon>
        <taxon>Pseudomonadati</taxon>
        <taxon>Pseudomonadota</taxon>
        <taxon>Gammaproteobacteria</taxon>
        <taxon>Chromatiales</taxon>
        <taxon>Chromatiaceae</taxon>
        <taxon>Nitrosococcus</taxon>
    </lineage>
</organism>
<dbReference type="GO" id="GO:0010038">
    <property type="term" value="P:response to metal ion"/>
    <property type="evidence" value="ECO:0007669"/>
    <property type="project" value="InterPro"/>
</dbReference>
<reference evidence="2 3" key="1">
    <citation type="submission" date="2014-07" db="EMBL/GenBank/DDBJ databases">
        <title>Comparative analysis of Nitrosococcus oceani genome inventories of strains from Pacific and Atlantic gyres.</title>
        <authorList>
            <person name="Lim C.K."/>
            <person name="Wang L."/>
            <person name="Sayavedra-Soto L.A."/>
            <person name="Klotz M.G."/>
        </authorList>
    </citation>
    <scope>NUCLEOTIDE SEQUENCE [LARGE SCALE GENOMIC DNA]</scope>
    <source>
        <strain evidence="2 3">C-27</strain>
    </source>
</reference>
<evidence type="ECO:0000313" key="2">
    <source>
        <dbReference type="EMBL" id="KFI20064.1"/>
    </source>
</evidence>
<dbReference type="SUPFAM" id="SSF54913">
    <property type="entry name" value="GlnB-like"/>
    <property type="match status" value="1"/>
</dbReference>
<sequence length="113" mass="12929">MSSSNDEDYQLIFCTCPDQETAEKLAARLVEKRHAACVNIVPGLTSVYRWQGKIETDSECLLLIKSRATHYSALERLIEEQHPYELPEIIAVPIGRGLDGYLHWIDKELRQLS</sequence>